<keyword evidence="6" id="KW-0804">Transcription</keyword>
<evidence type="ECO:0000256" key="8">
    <source>
        <dbReference type="ARBA" id="ARBA00035185"/>
    </source>
</evidence>
<dbReference type="Proteomes" id="UP000622797">
    <property type="component" value="Unassembled WGS sequence"/>
</dbReference>
<dbReference type="InterPro" id="IPR024629">
    <property type="entry name" value="Ribosomal_mL67"/>
</dbReference>
<keyword evidence="11" id="KW-1185">Reference proteome</keyword>
<keyword evidence="5" id="KW-0496">Mitochondrion</keyword>
<dbReference type="EMBL" id="JABEXW010000154">
    <property type="protein sequence ID" value="KAF4969674.1"/>
    <property type="molecule type" value="Genomic_DNA"/>
</dbReference>
<proteinExistence type="inferred from homology"/>
<name>A0A8H4U513_9HYPO</name>
<dbReference type="GO" id="GO:0005739">
    <property type="term" value="C:mitochondrion"/>
    <property type="evidence" value="ECO:0007669"/>
    <property type="project" value="UniProtKB-SubCell"/>
</dbReference>
<evidence type="ECO:0000313" key="11">
    <source>
        <dbReference type="Proteomes" id="UP000622797"/>
    </source>
</evidence>
<evidence type="ECO:0000256" key="7">
    <source>
        <dbReference type="ARBA" id="ARBA00023274"/>
    </source>
</evidence>
<dbReference type="GO" id="GO:0003735">
    <property type="term" value="F:structural constituent of ribosome"/>
    <property type="evidence" value="ECO:0007669"/>
    <property type="project" value="TreeGrafter"/>
</dbReference>
<evidence type="ECO:0000256" key="5">
    <source>
        <dbReference type="ARBA" id="ARBA00023128"/>
    </source>
</evidence>
<evidence type="ECO:0000256" key="6">
    <source>
        <dbReference type="ARBA" id="ARBA00023163"/>
    </source>
</evidence>
<dbReference type="GO" id="GO:0003697">
    <property type="term" value="F:single-stranded DNA binding"/>
    <property type="evidence" value="ECO:0007669"/>
    <property type="project" value="InterPro"/>
</dbReference>
<dbReference type="AlphaFoldDB" id="A0A8H4U513"/>
<reference evidence="10" key="2">
    <citation type="submission" date="2020-05" db="EMBL/GenBank/DDBJ databases">
        <authorList>
            <person name="Kim H.-S."/>
            <person name="Proctor R.H."/>
            <person name="Brown D.W."/>
        </authorList>
    </citation>
    <scope>NUCLEOTIDE SEQUENCE</scope>
    <source>
        <strain evidence="10">NRRL 20472</strain>
    </source>
</reference>
<keyword evidence="7" id="KW-0687">Ribonucleoprotein</keyword>
<evidence type="ECO:0000256" key="1">
    <source>
        <dbReference type="ARBA" id="ARBA00004173"/>
    </source>
</evidence>
<reference evidence="10" key="1">
    <citation type="journal article" date="2020" name="BMC Genomics">
        <title>Correction to: Identification and distribution of gene clusters required for synthesis of sphingolipid metabolism inhibitors in diverse species of the filamentous fungus Fusarium.</title>
        <authorList>
            <person name="Kim H.S."/>
            <person name="Lohmar J.M."/>
            <person name="Busman M."/>
            <person name="Brown D.W."/>
            <person name="Naumann T.A."/>
            <person name="Divon H.H."/>
            <person name="Lysoe E."/>
            <person name="Uhlig S."/>
            <person name="Proctor R.H."/>
        </authorList>
    </citation>
    <scope>NUCLEOTIDE SEQUENCE</scope>
    <source>
        <strain evidence="10">NRRL 20472</strain>
    </source>
</reference>
<keyword evidence="4" id="KW-0805">Transcription regulation</keyword>
<comment type="subcellular location">
    <subcellularLocation>
        <location evidence="1">Mitochondrion</location>
    </subcellularLocation>
</comment>
<sequence length="260" mass="29358">MNTAPTSRLGQLPNYVRICVRHGHFGKPKNSGFPANPPAHGENIYVFGHRRSDQIIYSFDKKLDGFHDLKQLPFNGKKTKPAKLRKDYWSPFAHISFPAGKGAIGRSVFQKLRELKHLHEVAWDDEFRHKRPEEYTAADHKRIAEEEKKGNKDFRPIRTKEERGIALNAQKSNSIADMAAILSGAGRGNKIVTSEGDESSPRKLLGVKVNWANDQDREYAEEWSQNVSHGLFEKPTYVANKDSTKKSTSKPPAEGKPVES</sequence>
<evidence type="ECO:0000256" key="9">
    <source>
        <dbReference type="SAM" id="MobiDB-lite"/>
    </source>
</evidence>
<feature type="region of interest" description="Disordered" evidence="9">
    <location>
        <begin position="222"/>
        <end position="260"/>
    </location>
</feature>
<dbReference type="OrthoDB" id="5333655at2759"/>
<gene>
    <name evidence="10" type="ORF">FSARC_3120</name>
</gene>
<evidence type="ECO:0000256" key="2">
    <source>
        <dbReference type="ARBA" id="ARBA00010741"/>
    </source>
</evidence>
<keyword evidence="3" id="KW-0689">Ribosomal protein</keyword>
<dbReference type="GO" id="GO:1990904">
    <property type="term" value="C:ribonucleoprotein complex"/>
    <property type="evidence" value="ECO:0007669"/>
    <property type="project" value="UniProtKB-KW"/>
</dbReference>
<dbReference type="GO" id="GO:0000150">
    <property type="term" value="F:DNA strand exchange activity"/>
    <property type="evidence" value="ECO:0007669"/>
    <property type="project" value="InterPro"/>
</dbReference>
<evidence type="ECO:0000256" key="3">
    <source>
        <dbReference type="ARBA" id="ARBA00022980"/>
    </source>
</evidence>
<organism evidence="10 11">
    <name type="scientific">Fusarium sarcochroum</name>
    <dbReference type="NCBI Taxonomy" id="1208366"/>
    <lineage>
        <taxon>Eukaryota</taxon>
        <taxon>Fungi</taxon>
        <taxon>Dikarya</taxon>
        <taxon>Ascomycota</taxon>
        <taxon>Pezizomycotina</taxon>
        <taxon>Sordariomycetes</taxon>
        <taxon>Hypocreomycetidae</taxon>
        <taxon>Hypocreales</taxon>
        <taxon>Nectriaceae</taxon>
        <taxon>Fusarium</taxon>
        <taxon>Fusarium lateritium species complex</taxon>
    </lineage>
</organism>
<dbReference type="Pfam" id="PF12829">
    <property type="entry name" value="Mhr1"/>
    <property type="match status" value="1"/>
</dbReference>
<comment type="similarity">
    <text evidence="2">Belongs to the mitochondrion-specific ribosomal protein mL67 family.</text>
</comment>
<dbReference type="PANTHER" id="PTHR28184:SF1">
    <property type="entry name" value="LARGE RIBOSOMAL SUBUNIT PROTEIN ML67"/>
    <property type="match status" value="1"/>
</dbReference>
<accession>A0A8H4U513</accession>
<dbReference type="PANTHER" id="PTHR28184">
    <property type="entry name" value="MITOCHONDRIAL HOMOLOGOUS RECOMBINATION PROTEIN 1"/>
    <property type="match status" value="1"/>
</dbReference>
<protein>
    <recommendedName>
        <fullName evidence="8">Large ribosomal subunit protein mL67</fullName>
    </recommendedName>
</protein>
<evidence type="ECO:0000313" key="10">
    <source>
        <dbReference type="EMBL" id="KAF4969674.1"/>
    </source>
</evidence>
<evidence type="ECO:0000256" key="4">
    <source>
        <dbReference type="ARBA" id="ARBA00023015"/>
    </source>
</evidence>
<comment type="caution">
    <text evidence="10">The sequence shown here is derived from an EMBL/GenBank/DDBJ whole genome shotgun (WGS) entry which is preliminary data.</text>
</comment>
<dbReference type="GO" id="GO:0005840">
    <property type="term" value="C:ribosome"/>
    <property type="evidence" value="ECO:0007669"/>
    <property type="project" value="UniProtKB-KW"/>
</dbReference>